<dbReference type="GeneID" id="87860274"/>
<protein>
    <submittedName>
        <fullName evidence="1">Uncharacterized protein</fullName>
    </submittedName>
</protein>
<dbReference type="EMBL" id="JAUEPP010000007">
    <property type="protein sequence ID" value="KAK3339385.1"/>
    <property type="molecule type" value="Genomic_DNA"/>
</dbReference>
<accession>A0AAE0J9D4</accession>
<comment type="caution">
    <text evidence="1">The sequence shown here is derived from an EMBL/GenBank/DDBJ whole genome shotgun (WGS) entry which is preliminary data.</text>
</comment>
<evidence type="ECO:0000313" key="1">
    <source>
        <dbReference type="EMBL" id="KAK3339385.1"/>
    </source>
</evidence>
<reference evidence="1" key="1">
    <citation type="journal article" date="2023" name="Mol. Phylogenet. Evol.">
        <title>Genome-scale phylogeny and comparative genomics of the fungal order Sordariales.</title>
        <authorList>
            <person name="Hensen N."/>
            <person name="Bonometti L."/>
            <person name="Westerberg I."/>
            <person name="Brannstrom I.O."/>
            <person name="Guillou S."/>
            <person name="Cros-Aarteil S."/>
            <person name="Calhoun S."/>
            <person name="Haridas S."/>
            <person name="Kuo A."/>
            <person name="Mondo S."/>
            <person name="Pangilinan J."/>
            <person name="Riley R."/>
            <person name="LaButti K."/>
            <person name="Andreopoulos B."/>
            <person name="Lipzen A."/>
            <person name="Chen C."/>
            <person name="Yan M."/>
            <person name="Daum C."/>
            <person name="Ng V."/>
            <person name="Clum A."/>
            <person name="Steindorff A."/>
            <person name="Ohm R.A."/>
            <person name="Martin F."/>
            <person name="Silar P."/>
            <person name="Natvig D.O."/>
            <person name="Lalanne C."/>
            <person name="Gautier V."/>
            <person name="Ament-Velasquez S.L."/>
            <person name="Kruys A."/>
            <person name="Hutchinson M.I."/>
            <person name="Powell A.J."/>
            <person name="Barry K."/>
            <person name="Miller A.N."/>
            <person name="Grigoriev I.V."/>
            <person name="Debuchy R."/>
            <person name="Gladieux P."/>
            <person name="Hiltunen Thoren M."/>
            <person name="Johannesson H."/>
        </authorList>
    </citation>
    <scope>NUCLEOTIDE SEQUENCE</scope>
    <source>
        <strain evidence="1">CBS 560.94</strain>
    </source>
</reference>
<name>A0AAE0J9D4_9PEZI</name>
<dbReference type="Proteomes" id="UP001278500">
    <property type="component" value="Unassembled WGS sequence"/>
</dbReference>
<keyword evidence="2" id="KW-1185">Reference proteome</keyword>
<dbReference type="AlphaFoldDB" id="A0AAE0J9D4"/>
<organism evidence="1 2">
    <name type="scientific">Neurospora tetraspora</name>
    <dbReference type="NCBI Taxonomy" id="94610"/>
    <lineage>
        <taxon>Eukaryota</taxon>
        <taxon>Fungi</taxon>
        <taxon>Dikarya</taxon>
        <taxon>Ascomycota</taxon>
        <taxon>Pezizomycotina</taxon>
        <taxon>Sordariomycetes</taxon>
        <taxon>Sordariomycetidae</taxon>
        <taxon>Sordariales</taxon>
        <taxon>Sordariaceae</taxon>
        <taxon>Neurospora</taxon>
    </lineage>
</organism>
<evidence type="ECO:0000313" key="2">
    <source>
        <dbReference type="Proteomes" id="UP001278500"/>
    </source>
</evidence>
<proteinExistence type="predicted"/>
<dbReference type="RefSeq" id="XP_062678745.1">
    <property type="nucleotide sequence ID" value="XM_062823120.1"/>
</dbReference>
<gene>
    <name evidence="1" type="ORF">B0H65DRAFT_298670</name>
</gene>
<sequence>MLRKSPIIHQFFHPTLRMKRQERAELYTPTVLKAGVSRSRSRTRVSLAVHPHPINWIQSSPGLFVSLVQKANALLDIGKRSAFYRLTTVDRYRPVLKESERDIRGFCGVLNPCHYPIILQTEDSSSLQRPIRAPKLPCSTYGRRTKLTNKPVLNCMDVFQT</sequence>
<reference evidence="1" key="2">
    <citation type="submission" date="2023-06" db="EMBL/GenBank/DDBJ databases">
        <authorList>
            <consortium name="Lawrence Berkeley National Laboratory"/>
            <person name="Haridas S."/>
            <person name="Hensen N."/>
            <person name="Bonometti L."/>
            <person name="Westerberg I."/>
            <person name="Brannstrom I.O."/>
            <person name="Guillou S."/>
            <person name="Cros-Aarteil S."/>
            <person name="Calhoun S."/>
            <person name="Kuo A."/>
            <person name="Mondo S."/>
            <person name="Pangilinan J."/>
            <person name="Riley R."/>
            <person name="Labutti K."/>
            <person name="Andreopoulos B."/>
            <person name="Lipzen A."/>
            <person name="Chen C."/>
            <person name="Yanf M."/>
            <person name="Daum C."/>
            <person name="Ng V."/>
            <person name="Clum A."/>
            <person name="Steindorff A."/>
            <person name="Ohm R."/>
            <person name="Martin F."/>
            <person name="Silar P."/>
            <person name="Natvig D."/>
            <person name="Lalanne C."/>
            <person name="Gautier V."/>
            <person name="Ament-Velasquez S.L."/>
            <person name="Kruys A."/>
            <person name="Hutchinson M.I."/>
            <person name="Powell A.J."/>
            <person name="Barry K."/>
            <person name="Miller A.N."/>
            <person name="Grigoriev I.V."/>
            <person name="Debuchy R."/>
            <person name="Gladieux P."/>
            <person name="Thoren M.H."/>
            <person name="Johannesson H."/>
        </authorList>
    </citation>
    <scope>NUCLEOTIDE SEQUENCE</scope>
    <source>
        <strain evidence="1">CBS 560.94</strain>
    </source>
</reference>